<proteinExistence type="predicted"/>
<name>A0A5S5AVS2_9FIRM</name>
<dbReference type="EMBL" id="VNHO01000007">
    <property type="protein sequence ID" value="TYP56828.1"/>
    <property type="molecule type" value="Genomic_DNA"/>
</dbReference>
<feature type="transmembrane region" description="Helical" evidence="1">
    <location>
        <begin position="82"/>
        <end position="110"/>
    </location>
</feature>
<accession>A0A5S5AVS2</accession>
<keyword evidence="1" id="KW-0472">Membrane</keyword>
<evidence type="ECO:0000259" key="2">
    <source>
        <dbReference type="Pfam" id="PF01478"/>
    </source>
</evidence>
<protein>
    <submittedName>
        <fullName evidence="3">Leader peptidase (Prepilin peptidase)/N-methyltransferase</fullName>
    </submittedName>
</protein>
<reference evidence="3 4" key="1">
    <citation type="submission" date="2019-07" db="EMBL/GenBank/DDBJ databases">
        <title>Genomic Encyclopedia of Type Strains, Phase I: the one thousand microbial genomes (KMG-I) project.</title>
        <authorList>
            <person name="Kyrpides N."/>
        </authorList>
    </citation>
    <scope>NUCLEOTIDE SEQUENCE [LARGE SCALE GENOMIC DNA]</scope>
    <source>
        <strain evidence="3 4">DSM 16647</strain>
    </source>
</reference>
<dbReference type="GO" id="GO:0004190">
    <property type="term" value="F:aspartic-type endopeptidase activity"/>
    <property type="evidence" value="ECO:0007669"/>
    <property type="project" value="InterPro"/>
</dbReference>
<dbReference type="Pfam" id="PF01478">
    <property type="entry name" value="Peptidase_A24"/>
    <property type="match status" value="1"/>
</dbReference>
<dbReference type="Gene3D" id="1.20.120.1220">
    <property type="match status" value="1"/>
</dbReference>
<evidence type="ECO:0000313" key="3">
    <source>
        <dbReference type="EMBL" id="TYP56828.1"/>
    </source>
</evidence>
<sequence length="140" mass="15369">MEAIKIRYVPVIVLLGYLSYVDLKRREVPDLAVLALFIYSLLACRNLKEGLITGGLVFIVHLSAAVISGGSIGGGDIKLMSVLAFLLGWDFFLMVLPMAGLMTVTLVYALVTGKGLRYSIPLVPYLFASFLVSWGCFFER</sequence>
<dbReference type="GO" id="GO:0016020">
    <property type="term" value="C:membrane"/>
    <property type="evidence" value="ECO:0007669"/>
    <property type="project" value="InterPro"/>
</dbReference>
<dbReference type="AlphaFoldDB" id="A0A5S5AVS2"/>
<keyword evidence="4" id="KW-1185">Reference proteome</keyword>
<organism evidence="3 4">
    <name type="scientific">Thermosediminibacter litoriperuensis</name>
    <dbReference type="NCBI Taxonomy" id="291989"/>
    <lineage>
        <taxon>Bacteria</taxon>
        <taxon>Bacillati</taxon>
        <taxon>Bacillota</taxon>
        <taxon>Clostridia</taxon>
        <taxon>Thermosediminibacterales</taxon>
        <taxon>Thermosediminibacteraceae</taxon>
        <taxon>Thermosediminibacter</taxon>
    </lineage>
</organism>
<keyword evidence="1" id="KW-0812">Transmembrane</keyword>
<keyword evidence="1" id="KW-1133">Transmembrane helix</keyword>
<dbReference type="GO" id="GO:0032259">
    <property type="term" value="P:methylation"/>
    <property type="evidence" value="ECO:0007669"/>
    <property type="project" value="UniProtKB-KW"/>
</dbReference>
<keyword evidence="3" id="KW-0489">Methyltransferase</keyword>
<dbReference type="InterPro" id="IPR000045">
    <property type="entry name" value="Prepilin_IV_endopep_pep"/>
</dbReference>
<dbReference type="Proteomes" id="UP000322294">
    <property type="component" value="Unassembled WGS sequence"/>
</dbReference>
<evidence type="ECO:0000313" key="4">
    <source>
        <dbReference type="Proteomes" id="UP000322294"/>
    </source>
</evidence>
<comment type="caution">
    <text evidence="3">The sequence shown here is derived from an EMBL/GenBank/DDBJ whole genome shotgun (WGS) entry which is preliminary data.</text>
</comment>
<feature type="transmembrane region" description="Helical" evidence="1">
    <location>
        <begin position="54"/>
        <end position="75"/>
    </location>
</feature>
<evidence type="ECO:0000256" key="1">
    <source>
        <dbReference type="SAM" id="Phobius"/>
    </source>
</evidence>
<feature type="transmembrane region" description="Helical" evidence="1">
    <location>
        <begin position="122"/>
        <end position="138"/>
    </location>
</feature>
<dbReference type="GO" id="GO:0008168">
    <property type="term" value="F:methyltransferase activity"/>
    <property type="evidence" value="ECO:0007669"/>
    <property type="project" value="UniProtKB-KW"/>
</dbReference>
<feature type="domain" description="Prepilin type IV endopeptidase peptidase" evidence="2">
    <location>
        <begin position="12"/>
        <end position="105"/>
    </location>
</feature>
<keyword evidence="3" id="KW-0808">Transferase</keyword>
<gene>
    <name evidence="3" type="ORF">LZ11_00891</name>
</gene>
<dbReference type="OrthoDB" id="9789291at2"/>
<dbReference type="RefSeq" id="WP_148866681.1">
    <property type="nucleotide sequence ID" value="NZ_VNHO01000007.1"/>
</dbReference>